<proteinExistence type="predicted"/>
<gene>
    <name evidence="2" type="ORF">DARMORV10_C08P20570.1</name>
</gene>
<dbReference type="EMBL" id="HG994372">
    <property type="protein sequence ID" value="CAF2109784.1"/>
    <property type="molecule type" value="Genomic_DNA"/>
</dbReference>
<keyword evidence="1" id="KW-0472">Membrane</keyword>
<evidence type="ECO:0000256" key="1">
    <source>
        <dbReference type="SAM" id="Phobius"/>
    </source>
</evidence>
<feature type="transmembrane region" description="Helical" evidence="1">
    <location>
        <begin position="6"/>
        <end position="27"/>
    </location>
</feature>
<evidence type="ECO:0000313" key="2">
    <source>
        <dbReference type="EMBL" id="CAF2109784.1"/>
    </source>
</evidence>
<reference evidence="2" key="1">
    <citation type="submission" date="2021-01" db="EMBL/GenBank/DDBJ databases">
        <authorList>
            <consortium name="Genoscope - CEA"/>
            <person name="William W."/>
        </authorList>
    </citation>
    <scope>NUCLEOTIDE SEQUENCE</scope>
</reference>
<feature type="transmembrane region" description="Helical" evidence="1">
    <location>
        <begin position="34"/>
        <end position="53"/>
    </location>
</feature>
<sequence length="59" mass="7010">MEVHEAEIPYICQVILSHVLFTINLFLTHMCMGLVYRCLLMSFSLSFSSWPIWYRVVKI</sequence>
<keyword evidence="1" id="KW-1133">Transmembrane helix</keyword>
<accession>A0A816UDM7</accession>
<name>A0A816UDM7_BRANA</name>
<dbReference type="Proteomes" id="UP001295469">
    <property type="component" value="Chromosome C08"/>
</dbReference>
<keyword evidence="1" id="KW-0812">Transmembrane</keyword>
<dbReference type="AlphaFoldDB" id="A0A816UDM7"/>
<organism evidence="2">
    <name type="scientific">Brassica napus</name>
    <name type="common">Rape</name>
    <dbReference type="NCBI Taxonomy" id="3708"/>
    <lineage>
        <taxon>Eukaryota</taxon>
        <taxon>Viridiplantae</taxon>
        <taxon>Streptophyta</taxon>
        <taxon>Embryophyta</taxon>
        <taxon>Tracheophyta</taxon>
        <taxon>Spermatophyta</taxon>
        <taxon>Magnoliopsida</taxon>
        <taxon>eudicotyledons</taxon>
        <taxon>Gunneridae</taxon>
        <taxon>Pentapetalae</taxon>
        <taxon>rosids</taxon>
        <taxon>malvids</taxon>
        <taxon>Brassicales</taxon>
        <taxon>Brassicaceae</taxon>
        <taxon>Brassiceae</taxon>
        <taxon>Brassica</taxon>
    </lineage>
</organism>
<protein>
    <submittedName>
        <fullName evidence="2">(rape) hypothetical protein</fullName>
    </submittedName>
</protein>